<evidence type="ECO:0000256" key="1">
    <source>
        <dbReference type="SAM" id="SignalP"/>
    </source>
</evidence>
<name>A0A9X1R1A4_9FLAO</name>
<organism evidence="3 4">
    <name type="scientific">Aequorivita xiaoshiensis</name>
    <dbReference type="NCBI Taxonomy" id="2874476"/>
    <lineage>
        <taxon>Bacteria</taxon>
        <taxon>Pseudomonadati</taxon>
        <taxon>Bacteroidota</taxon>
        <taxon>Flavobacteriia</taxon>
        <taxon>Flavobacteriales</taxon>
        <taxon>Flavobacteriaceae</taxon>
        <taxon>Aequorivita</taxon>
    </lineage>
</organism>
<dbReference type="RefSeq" id="WP_237607172.1">
    <property type="nucleotide sequence ID" value="NZ_JAIRBB010000002.1"/>
</dbReference>
<evidence type="ECO:0000313" key="4">
    <source>
        <dbReference type="Proteomes" id="UP001139462"/>
    </source>
</evidence>
<dbReference type="Gene3D" id="1.20.1260.10">
    <property type="match status" value="1"/>
</dbReference>
<dbReference type="Pfam" id="PF13628">
    <property type="entry name" value="DUF4142"/>
    <property type="match status" value="1"/>
</dbReference>
<sequence>MKTPPIIKTLAIIVFTFTTSICICAQETPQLSDAEIANVAVVANQIDIDYAKLAIAKSNDAAVREFANTMINDHQAIIDLAVELVTKLGINPKDNPVSKSLLNQADETTKKLKSINGKAFDQAYINNEVAYHKTVIDALNTILIPQSQNTDLEALLKTAVPILETHYHHAKMAQSKILKK</sequence>
<feature type="signal peptide" evidence="1">
    <location>
        <begin position="1"/>
        <end position="25"/>
    </location>
</feature>
<keyword evidence="1" id="KW-0732">Signal</keyword>
<dbReference type="InterPro" id="IPR012347">
    <property type="entry name" value="Ferritin-like"/>
</dbReference>
<dbReference type="PANTHER" id="PTHR38593">
    <property type="entry name" value="BLR2558 PROTEIN"/>
    <property type="match status" value="1"/>
</dbReference>
<evidence type="ECO:0000259" key="2">
    <source>
        <dbReference type="Pfam" id="PF13628"/>
    </source>
</evidence>
<proteinExistence type="predicted"/>
<evidence type="ECO:0000313" key="3">
    <source>
        <dbReference type="EMBL" id="MCG2430451.1"/>
    </source>
</evidence>
<accession>A0A9X1R1A4</accession>
<feature type="chain" id="PRO_5040810019" evidence="1">
    <location>
        <begin position="26"/>
        <end position="180"/>
    </location>
</feature>
<protein>
    <submittedName>
        <fullName evidence="3">DUF4142 domain-containing protein</fullName>
    </submittedName>
</protein>
<feature type="domain" description="DUF4142" evidence="2">
    <location>
        <begin position="32"/>
        <end position="171"/>
    </location>
</feature>
<keyword evidence="4" id="KW-1185">Reference proteome</keyword>
<dbReference type="EMBL" id="JAIRBB010000002">
    <property type="protein sequence ID" value="MCG2430451.1"/>
    <property type="molecule type" value="Genomic_DNA"/>
</dbReference>
<dbReference type="PANTHER" id="PTHR38593:SF1">
    <property type="entry name" value="BLR2558 PROTEIN"/>
    <property type="match status" value="1"/>
</dbReference>
<comment type="caution">
    <text evidence="3">The sequence shown here is derived from an EMBL/GenBank/DDBJ whole genome shotgun (WGS) entry which is preliminary data.</text>
</comment>
<dbReference type="AlphaFoldDB" id="A0A9X1R1A4"/>
<dbReference type="Proteomes" id="UP001139462">
    <property type="component" value="Unassembled WGS sequence"/>
</dbReference>
<reference evidence="3" key="1">
    <citation type="submission" date="2021-09" db="EMBL/GenBank/DDBJ databases">
        <title>Genome of Aequorivita sp. strain F64183.</title>
        <authorList>
            <person name="Wang Y."/>
        </authorList>
    </citation>
    <scope>NUCLEOTIDE SEQUENCE</scope>
    <source>
        <strain evidence="3">F64183</strain>
    </source>
</reference>
<dbReference type="InterPro" id="IPR025419">
    <property type="entry name" value="DUF4142"/>
</dbReference>
<gene>
    <name evidence="3" type="ORF">K8344_04910</name>
</gene>